<dbReference type="Proteomes" id="UP000663829">
    <property type="component" value="Unassembled WGS sequence"/>
</dbReference>
<dbReference type="AlphaFoldDB" id="A0A815E272"/>
<dbReference type="EMBL" id="CAJOBC010038985">
    <property type="protein sequence ID" value="CAF4134046.1"/>
    <property type="molecule type" value="Genomic_DNA"/>
</dbReference>
<reference evidence="1" key="1">
    <citation type="submission" date="2021-02" db="EMBL/GenBank/DDBJ databases">
        <authorList>
            <person name="Nowell W R."/>
        </authorList>
    </citation>
    <scope>NUCLEOTIDE SEQUENCE</scope>
</reference>
<organism evidence="1 3">
    <name type="scientific">Didymodactylos carnosus</name>
    <dbReference type="NCBI Taxonomy" id="1234261"/>
    <lineage>
        <taxon>Eukaryota</taxon>
        <taxon>Metazoa</taxon>
        <taxon>Spiralia</taxon>
        <taxon>Gnathifera</taxon>
        <taxon>Rotifera</taxon>
        <taxon>Eurotatoria</taxon>
        <taxon>Bdelloidea</taxon>
        <taxon>Philodinida</taxon>
        <taxon>Philodinidae</taxon>
        <taxon>Didymodactylos</taxon>
    </lineage>
</organism>
<evidence type="ECO:0000313" key="1">
    <source>
        <dbReference type="EMBL" id="CAF1304282.1"/>
    </source>
</evidence>
<proteinExistence type="predicted"/>
<sequence>MCRRNYSRADWTKFVRNIDDAIRAIGLEAALIRNKDEIDKFAKQIDDILLNAAHVTIPKWHKHLEQIRISAARELGKIKRWISQNKLQDVKTLIDLYKTRLISKIDYGASVWSATLAKSSLKIIEKIQKQYLSYAIDSFEISSQVMEAECRILPLRLHLKMKRLKKAASIRSKALFNPLRKIIVKSKSCPLTIMYNEIESSMIVDEKLKMCMNNLELIPRFQPSPPSIISEIKSDPCGASENERILIEQSESDDNHILNYSNGSKINDLSSTAFYIPN</sequence>
<evidence type="ECO:0000313" key="3">
    <source>
        <dbReference type="Proteomes" id="UP000663829"/>
    </source>
</evidence>
<name>A0A815E272_9BILA</name>
<evidence type="ECO:0000313" key="2">
    <source>
        <dbReference type="EMBL" id="CAF4134046.1"/>
    </source>
</evidence>
<protein>
    <submittedName>
        <fullName evidence="1">Uncharacterized protein</fullName>
    </submittedName>
</protein>
<dbReference type="EMBL" id="CAJNOQ010012620">
    <property type="protein sequence ID" value="CAF1304282.1"/>
    <property type="molecule type" value="Genomic_DNA"/>
</dbReference>
<accession>A0A815E272</accession>
<gene>
    <name evidence="1" type="ORF">GPM918_LOCUS28676</name>
    <name evidence="2" type="ORF">SRO942_LOCUS29193</name>
</gene>
<keyword evidence="3" id="KW-1185">Reference proteome</keyword>
<dbReference type="Proteomes" id="UP000681722">
    <property type="component" value="Unassembled WGS sequence"/>
</dbReference>
<comment type="caution">
    <text evidence="1">The sequence shown here is derived from an EMBL/GenBank/DDBJ whole genome shotgun (WGS) entry which is preliminary data.</text>
</comment>